<evidence type="ECO:0000256" key="1">
    <source>
        <dbReference type="SAM" id="MobiDB-lite"/>
    </source>
</evidence>
<accession>A0A3E2VT85</accession>
<protein>
    <submittedName>
        <fullName evidence="3">DUF4157 domain-containing protein</fullName>
    </submittedName>
</protein>
<feature type="compositionally biased region" description="Basic and acidic residues" evidence="1">
    <location>
        <begin position="10"/>
        <end position="21"/>
    </location>
</feature>
<dbReference type="Proteomes" id="UP000260025">
    <property type="component" value="Unassembled WGS sequence"/>
</dbReference>
<gene>
    <name evidence="3" type="ORF">DXA38_14255</name>
</gene>
<dbReference type="OrthoDB" id="292792at2"/>
<proteinExistence type="predicted"/>
<evidence type="ECO:0000313" key="4">
    <source>
        <dbReference type="Proteomes" id="UP000260025"/>
    </source>
</evidence>
<dbReference type="Pfam" id="PF13699">
    <property type="entry name" value="eCIS_core"/>
    <property type="match status" value="1"/>
</dbReference>
<dbReference type="AlphaFoldDB" id="A0A3E2VT85"/>
<name>A0A3E2VT85_CLOIN</name>
<dbReference type="EMBL" id="QVEV01000023">
    <property type="protein sequence ID" value="RGC14137.1"/>
    <property type="molecule type" value="Genomic_DNA"/>
</dbReference>
<organism evidence="3 4">
    <name type="scientific">Clostridium innocuum</name>
    <dbReference type="NCBI Taxonomy" id="1522"/>
    <lineage>
        <taxon>Bacteria</taxon>
        <taxon>Bacillati</taxon>
        <taxon>Bacillota</taxon>
        <taxon>Clostridia</taxon>
        <taxon>Eubacteriales</taxon>
        <taxon>Clostridiaceae</taxon>
        <taxon>Clostridium</taxon>
    </lineage>
</organism>
<evidence type="ECO:0000313" key="3">
    <source>
        <dbReference type="EMBL" id="RGC14137.1"/>
    </source>
</evidence>
<feature type="domain" description="eCIS core" evidence="2">
    <location>
        <begin position="17"/>
        <end position="81"/>
    </location>
</feature>
<reference evidence="3 4" key="1">
    <citation type="submission" date="2018-08" db="EMBL/GenBank/DDBJ databases">
        <title>A genome reference for cultivated species of the human gut microbiota.</title>
        <authorList>
            <person name="Zou Y."/>
            <person name="Xue W."/>
            <person name="Luo G."/>
        </authorList>
    </citation>
    <scope>NUCLEOTIDE SEQUENCE [LARGE SCALE GENOMIC DNA]</scope>
    <source>
        <strain evidence="3 4">OF01-2LB</strain>
    </source>
</reference>
<evidence type="ECO:0000259" key="2">
    <source>
        <dbReference type="Pfam" id="PF13699"/>
    </source>
</evidence>
<dbReference type="RefSeq" id="WP_117443736.1">
    <property type="nucleotide sequence ID" value="NZ_QVEV01000023.1"/>
</dbReference>
<sequence>MFANKKKVVQKKEEPHPDSRVASIEKESGISFADVNLHYASSKPKELNAHAYAYGNDVYLGPGQEKHLRHELGHVVQQRQGIVRPTMQLKGFPINTDSVLEKKADHISIENEYMNKSNKIIQRISYEITDFVYRMKYNRTHFKFIKQLSIAKAENRVTMLRKRINQYANNIAESASNEDLGKCVNVLTDDISIERLVYFMKEDASSQAFITLMKHNDPNTRLAVLKSYLTQRIRSAAYMSDDDFGDYVLILMEPDRTNPIFSALPTELLGASSTVFIREVCEEEAEQITQSGKLIRHKDVRNAIWFKDPRAENHVTSTHVVTFTLSKALKDFGNVFIDFATINQGGEASYPDGIIFKSGAEQGCYGVGAQMLDRLNSAISDITVVKKQL</sequence>
<feature type="region of interest" description="Disordered" evidence="1">
    <location>
        <begin position="1"/>
        <end position="21"/>
    </location>
</feature>
<dbReference type="InterPro" id="IPR025295">
    <property type="entry name" value="eCIS_core_dom"/>
</dbReference>
<comment type="caution">
    <text evidence="3">The sequence shown here is derived from an EMBL/GenBank/DDBJ whole genome shotgun (WGS) entry which is preliminary data.</text>
</comment>